<dbReference type="PROSITE" id="PS00135">
    <property type="entry name" value="TRYPSIN_SER"/>
    <property type="match status" value="1"/>
</dbReference>
<evidence type="ECO:0000256" key="3">
    <source>
        <dbReference type="ARBA" id="ARBA00022825"/>
    </source>
</evidence>
<dbReference type="InterPro" id="IPR009003">
    <property type="entry name" value="Peptidase_S1_PA"/>
</dbReference>
<dbReference type="InterPro" id="IPR001254">
    <property type="entry name" value="Trypsin_dom"/>
</dbReference>
<dbReference type="SUPFAM" id="SSF50494">
    <property type="entry name" value="Trypsin-like serine proteases"/>
    <property type="match status" value="1"/>
</dbReference>
<dbReference type="PRINTS" id="PR00722">
    <property type="entry name" value="CHYMOTRYPSIN"/>
</dbReference>
<feature type="domain" description="Peptidase S1" evidence="7">
    <location>
        <begin position="31"/>
        <end position="262"/>
    </location>
</feature>
<feature type="chain" id="PRO_5008102219" evidence="6">
    <location>
        <begin position="20"/>
        <end position="262"/>
    </location>
</feature>
<accession>A0A179G0R8</accession>
<dbReference type="OrthoDB" id="6380398at2759"/>
<keyword evidence="6" id="KW-0732">Signal</keyword>
<evidence type="ECO:0000259" key="7">
    <source>
        <dbReference type="PROSITE" id="PS50240"/>
    </source>
</evidence>
<dbReference type="InterPro" id="IPR001314">
    <property type="entry name" value="Peptidase_S1A"/>
</dbReference>
<dbReference type="GO" id="GO:0006508">
    <property type="term" value="P:proteolysis"/>
    <property type="evidence" value="ECO:0007669"/>
    <property type="project" value="UniProtKB-KW"/>
</dbReference>
<name>A0A179G0R8_METCM</name>
<dbReference type="GO" id="GO:0004252">
    <property type="term" value="F:serine-type endopeptidase activity"/>
    <property type="evidence" value="ECO:0007669"/>
    <property type="project" value="InterPro"/>
</dbReference>
<proteinExistence type="predicted"/>
<dbReference type="PANTHER" id="PTHR24252:SF7">
    <property type="entry name" value="HYALIN"/>
    <property type="match status" value="1"/>
</dbReference>
<dbReference type="SMART" id="SM00020">
    <property type="entry name" value="Tryp_SPc"/>
    <property type="match status" value="1"/>
</dbReference>
<reference evidence="8 9" key="1">
    <citation type="journal article" date="2016" name="PLoS Pathog.">
        <title>Biosynthesis of antibiotic leucinostatins in bio-control fungus Purpureocillium lilacinum and their inhibition on phytophthora revealed by genome mining.</title>
        <authorList>
            <person name="Wang G."/>
            <person name="Liu Z."/>
            <person name="Lin R."/>
            <person name="Li E."/>
            <person name="Mao Z."/>
            <person name="Ling J."/>
            <person name="Yang Y."/>
            <person name="Yin W.B."/>
            <person name="Xie B."/>
        </authorList>
    </citation>
    <scope>NUCLEOTIDE SEQUENCE [LARGE SCALE GENOMIC DNA]</scope>
    <source>
        <strain evidence="8">170</strain>
    </source>
</reference>
<dbReference type="FunFam" id="2.40.10.10:FF:000077">
    <property type="entry name" value="Predicted protein"/>
    <property type="match status" value="1"/>
</dbReference>
<keyword evidence="1 5" id="KW-0645">Protease</keyword>
<dbReference type="AlphaFoldDB" id="A0A179G0R8"/>
<dbReference type="STRING" id="1380566.A0A179G0R8"/>
<keyword evidence="2 5" id="KW-0378">Hydrolase</keyword>
<keyword evidence="9" id="KW-1185">Reference proteome</keyword>
<dbReference type="PROSITE" id="PS50240">
    <property type="entry name" value="TRYPSIN_DOM"/>
    <property type="match status" value="1"/>
</dbReference>
<sequence length="262" mass="26814">MLFDRFALGVALLVPAAAAAPSGDIKPREDIVGGSPARAGEFPWIVSLSRQGRHFCGGSLLNERTVVTAAHCVANADARSTRVRAGSTRASTGGTQVGAATFISHPGYRGSPEGGSDIAIIKLAQPIRAGGNIAYAKLPESGSDVSGGTQLEVAGWGATDTEGQGGGSETLNKVRVPAVDRQSCSRAWQREIGGRIDETMICAGYSQGGRDSCFGDSGGPIVDASSRVLVGTVSFGKPCAKPGFPTIYGNVGALLDFVTSNM</sequence>
<gene>
    <name evidence="8" type="ORF">VFPPC_03750</name>
</gene>
<dbReference type="Proteomes" id="UP000078397">
    <property type="component" value="Unassembled WGS sequence"/>
</dbReference>
<keyword evidence="4" id="KW-1015">Disulfide bond</keyword>
<evidence type="ECO:0000256" key="4">
    <source>
        <dbReference type="ARBA" id="ARBA00023157"/>
    </source>
</evidence>
<dbReference type="GeneID" id="28847207"/>
<evidence type="ECO:0000256" key="2">
    <source>
        <dbReference type="ARBA" id="ARBA00022801"/>
    </source>
</evidence>
<evidence type="ECO:0000313" key="9">
    <source>
        <dbReference type="Proteomes" id="UP000078397"/>
    </source>
</evidence>
<dbReference type="Gene3D" id="2.40.10.10">
    <property type="entry name" value="Trypsin-like serine proteases"/>
    <property type="match status" value="2"/>
</dbReference>
<dbReference type="CDD" id="cd00190">
    <property type="entry name" value="Tryp_SPc"/>
    <property type="match status" value="1"/>
</dbReference>
<dbReference type="InterPro" id="IPR043504">
    <property type="entry name" value="Peptidase_S1_PA_chymotrypsin"/>
</dbReference>
<dbReference type="InterPro" id="IPR033116">
    <property type="entry name" value="TRYPSIN_SER"/>
</dbReference>
<dbReference type="KEGG" id="pchm:VFPPC_03750"/>
<dbReference type="InterPro" id="IPR018114">
    <property type="entry name" value="TRYPSIN_HIS"/>
</dbReference>
<dbReference type="Pfam" id="PF00089">
    <property type="entry name" value="Trypsin"/>
    <property type="match status" value="1"/>
</dbReference>
<keyword evidence="3 5" id="KW-0720">Serine protease</keyword>
<evidence type="ECO:0000256" key="6">
    <source>
        <dbReference type="SAM" id="SignalP"/>
    </source>
</evidence>
<comment type="caution">
    <text evidence="8">The sequence shown here is derived from an EMBL/GenBank/DDBJ whole genome shotgun (WGS) entry which is preliminary data.</text>
</comment>
<organism evidence="8 9">
    <name type="scientific">Pochonia chlamydosporia 170</name>
    <dbReference type="NCBI Taxonomy" id="1380566"/>
    <lineage>
        <taxon>Eukaryota</taxon>
        <taxon>Fungi</taxon>
        <taxon>Dikarya</taxon>
        <taxon>Ascomycota</taxon>
        <taxon>Pezizomycotina</taxon>
        <taxon>Sordariomycetes</taxon>
        <taxon>Hypocreomycetidae</taxon>
        <taxon>Hypocreales</taxon>
        <taxon>Clavicipitaceae</taxon>
        <taxon>Pochonia</taxon>
    </lineage>
</organism>
<feature type="signal peptide" evidence="6">
    <location>
        <begin position="1"/>
        <end position="19"/>
    </location>
</feature>
<evidence type="ECO:0000256" key="5">
    <source>
        <dbReference type="RuleBase" id="RU363034"/>
    </source>
</evidence>
<dbReference type="RefSeq" id="XP_018147989.1">
    <property type="nucleotide sequence ID" value="XM_018283213.1"/>
</dbReference>
<dbReference type="PROSITE" id="PS00134">
    <property type="entry name" value="TRYPSIN_HIS"/>
    <property type="match status" value="1"/>
</dbReference>
<protein>
    <submittedName>
        <fullName evidence="8">Peptidase S1/S6, chymotrypsin/Hap</fullName>
    </submittedName>
</protein>
<evidence type="ECO:0000256" key="1">
    <source>
        <dbReference type="ARBA" id="ARBA00022670"/>
    </source>
</evidence>
<dbReference type="PANTHER" id="PTHR24252">
    <property type="entry name" value="ACROSIN-RELATED"/>
    <property type="match status" value="1"/>
</dbReference>
<dbReference type="EMBL" id="LSBJ02000002">
    <property type="protein sequence ID" value="OAQ71452.1"/>
    <property type="molecule type" value="Genomic_DNA"/>
</dbReference>
<evidence type="ECO:0000313" key="8">
    <source>
        <dbReference type="EMBL" id="OAQ71452.1"/>
    </source>
</evidence>